<dbReference type="Ensembl" id="ENSEAST00005014378.2">
    <property type="protein sequence ID" value="ENSEASP00005013234.1"/>
    <property type="gene ID" value="ENSEASG00005009249.2"/>
</dbReference>
<keyword evidence="12" id="KW-1185">Reference proteome</keyword>
<dbReference type="OMA" id="ECMVIKT"/>
<feature type="disulfide bond" evidence="8">
    <location>
        <begin position="89"/>
        <end position="123"/>
    </location>
</feature>
<comment type="similarity">
    <text evidence="2 7">Belongs to the PIP family.</text>
</comment>
<evidence type="ECO:0000256" key="2">
    <source>
        <dbReference type="ARBA" id="ARBA00006819"/>
    </source>
</evidence>
<keyword evidence="5 8" id="KW-1015">Disulfide bond</keyword>
<reference evidence="11" key="3">
    <citation type="submission" date="2025-09" db="UniProtKB">
        <authorList>
            <consortium name="Ensembl"/>
        </authorList>
    </citation>
    <scope>IDENTIFICATION</scope>
</reference>
<keyword evidence="4 10" id="KW-0732">Signal</keyword>
<dbReference type="PANTHER" id="PTHR15096:SF5">
    <property type="entry name" value="PROLACTIN-INDUCIBLE PROTEIN"/>
    <property type="match status" value="1"/>
</dbReference>
<evidence type="ECO:0000256" key="5">
    <source>
        <dbReference type="ARBA" id="ARBA00023157"/>
    </source>
</evidence>
<organism evidence="11 12">
    <name type="scientific">Equus asinus</name>
    <name type="common">Donkey</name>
    <name type="synonym">Equus africanus asinus</name>
    <dbReference type="NCBI Taxonomy" id="9793"/>
    <lineage>
        <taxon>Eukaryota</taxon>
        <taxon>Metazoa</taxon>
        <taxon>Chordata</taxon>
        <taxon>Craniata</taxon>
        <taxon>Vertebrata</taxon>
        <taxon>Euteleostomi</taxon>
        <taxon>Mammalia</taxon>
        <taxon>Eutheria</taxon>
        <taxon>Laurasiatheria</taxon>
        <taxon>Perissodactyla</taxon>
        <taxon>Equidae</taxon>
        <taxon>Equus</taxon>
    </lineage>
</organism>
<dbReference type="InterPro" id="IPR014756">
    <property type="entry name" value="Ig_E-set"/>
</dbReference>
<evidence type="ECO:0000256" key="1">
    <source>
        <dbReference type="ARBA" id="ARBA00004613"/>
    </source>
</evidence>
<dbReference type="SMR" id="A0A8C4LMH6"/>
<dbReference type="GO" id="GO:0006508">
    <property type="term" value="P:proteolysis"/>
    <property type="evidence" value="ECO:0007669"/>
    <property type="project" value="Ensembl"/>
</dbReference>
<dbReference type="GO" id="GO:0019864">
    <property type="term" value="F:IgG binding"/>
    <property type="evidence" value="ECO:0007669"/>
    <property type="project" value="Ensembl"/>
</dbReference>
<evidence type="ECO:0000256" key="3">
    <source>
        <dbReference type="ARBA" id="ARBA00022525"/>
    </source>
</evidence>
<comment type="subunit">
    <text evidence="6 7">Monomer. Interacts with AZGP1.</text>
</comment>
<dbReference type="Pfam" id="PF05326">
    <property type="entry name" value="SVA"/>
    <property type="match status" value="1"/>
</dbReference>
<evidence type="ECO:0000256" key="7">
    <source>
        <dbReference type="PIRNR" id="PIRNR002572"/>
    </source>
</evidence>
<evidence type="ECO:0000256" key="8">
    <source>
        <dbReference type="PIRSR" id="PIRSR002572-1"/>
    </source>
</evidence>
<evidence type="ECO:0000256" key="10">
    <source>
        <dbReference type="SAM" id="SignalP"/>
    </source>
</evidence>
<dbReference type="GO" id="GO:0010628">
    <property type="term" value="P:positive regulation of gene expression"/>
    <property type="evidence" value="ECO:0007669"/>
    <property type="project" value="Ensembl"/>
</dbReference>
<evidence type="ECO:0000313" key="12">
    <source>
        <dbReference type="Proteomes" id="UP000694387"/>
    </source>
</evidence>
<feature type="modified residue" description="Pyrrolidone carboxylic acid" evidence="9">
    <location>
        <position position="29"/>
    </location>
</feature>
<evidence type="ECO:0000256" key="6">
    <source>
        <dbReference type="ARBA" id="ARBA00025932"/>
    </source>
</evidence>
<dbReference type="FunFam" id="2.60.40.10:FF:001572">
    <property type="entry name" value="Prolactin-inducible protein homolog"/>
    <property type="match status" value="1"/>
</dbReference>
<reference evidence="11 12" key="1">
    <citation type="journal article" date="2020" name="Nat. Commun.">
        <title>Donkey genomes provide new insights into domestication and selection for coat color.</title>
        <authorList>
            <person name="Wang"/>
            <person name="C."/>
            <person name="Li"/>
            <person name="H."/>
            <person name="Guo"/>
            <person name="Y."/>
            <person name="Huang"/>
            <person name="J."/>
            <person name="Sun"/>
            <person name="Y."/>
            <person name="Min"/>
            <person name="J."/>
            <person name="Wang"/>
            <person name="J."/>
            <person name="Fang"/>
            <person name="X."/>
            <person name="Zhao"/>
            <person name="Z."/>
            <person name="Wang"/>
            <person name="S."/>
            <person name="Zhang"/>
            <person name="Y."/>
            <person name="Liu"/>
            <person name="Q."/>
            <person name="Jiang"/>
            <person name="Q."/>
            <person name="Wang"/>
            <person name="X."/>
            <person name="Guo"/>
            <person name="Y."/>
            <person name="Yang"/>
            <person name="C."/>
            <person name="Wang"/>
            <person name="Y."/>
            <person name="Tian"/>
            <person name="F."/>
            <person name="Zhuang"/>
            <person name="G."/>
            <person name="Fan"/>
            <person name="Y."/>
            <person name="Gao"/>
            <person name="Q."/>
            <person name="Li"/>
            <person name="Y."/>
            <person name="Ju"/>
            <person name="Z."/>
            <person name="Li"/>
            <person name="J."/>
            <person name="Li"/>
            <person name="R."/>
            <person name="Hou"/>
            <person name="M."/>
            <person name="Yang"/>
            <person name="G."/>
            <person name="Liu"/>
            <person name="G."/>
            <person name="Liu"/>
            <person name="W."/>
            <person name="Guo"/>
            <person name="J."/>
            <person name="Pan"/>
            <person name="S."/>
            <person name="Fan"/>
            <person name="G."/>
            <person name="Zhang"/>
            <person name="W."/>
            <person name="Zhang"/>
            <person name="R."/>
            <person name="Yu"/>
            <person name="J."/>
            <person name="Zhang"/>
            <person name="X."/>
            <person name="Yin"/>
            <person name="Q."/>
            <person name="Ji"/>
            <person name="C."/>
            <person name="Jin"/>
            <person name="Y."/>
            <person name="Yue"/>
            <person name="G."/>
            <person name="Liu"/>
            <person name="M."/>
            <person name="Xu"/>
            <person name="J."/>
            <person name="Liu"/>
            <person name="S."/>
            <person name="Jordana"/>
            <person name="J."/>
            <person name="Noce"/>
            <person name="A."/>
            <person name="Amills"/>
            <person name="M."/>
            <person name="Wu"/>
            <person name="D.D."/>
            <person name="Li"/>
            <person name="S."/>
            <person name="Zhou"/>
            <person name="X. and Zhong"/>
            <person name="J."/>
        </authorList>
    </citation>
    <scope>NUCLEOTIDE SEQUENCE [LARGE SCALE GENOMIC DNA]</scope>
</reference>
<name>A0A8C4LMH6_EQUAS</name>
<feature type="chain" id="PRO_5034215403" description="Prolactin-inducible protein homolog" evidence="10">
    <location>
        <begin position="29"/>
        <end position="146"/>
    </location>
</feature>
<dbReference type="GO" id="GO:0005615">
    <property type="term" value="C:extracellular space"/>
    <property type="evidence" value="ECO:0007669"/>
    <property type="project" value="Ensembl"/>
</dbReference>
<dbReference type="Gene3D" id="2.60.40.10">
    <property type="entry name" value="Immunoglobulins"/>
    <property type="match status" value="1"/>
</dbReference>
<dbReference type="PANTHER" id="PTHR15096">
    <property type="entry name" value="PROLACTIN-INDUCIBLE PROTEIN/SEMINAL VESICLE ANTIGEN"/>
    <property type="match status" value="1"/>
</dbReference>
<dbReference type="SUPFAM" id="SSF81296">
    <property type="entry name" value="E set domains"/>
    <property type="match status" value="1"/>
</dbReference>
<protein>
    <recommendedName>
        <fullName evidence="7">Prolactin-inducible protein homolog</fullName>
    </recommendedName>
</protein>
<reference evidence="11" key="2">
    <citation type="submission" date="2025-08" db="UniProtKB">
        <authorList>
            <consortium name="Ensembl"/>
        </authorList>
    </citation>
    <scope>IDENTIFICATION</scope>
</reference>
<proteinExistence type="inferred from homology"/>
<evidence type="ECO:0000256" key="4">
    <source>
        <dbReference type="ARBA" id="ARBA00022729"/>
    </source>
</evidence>
<dbReference type="GO" id="GO:0042802">
    <property type="term" value="F:identical protein binding"/>
    <property type="evidence" value="ECO:0007669"/>
    <property type="project" value="Ensembl"/>
</dbReference>
<dbReference type="GO" id="GO:0070233">
    <property type="term" value="P:negative regulation of T cell apoptotic process"/>
    <property type="evidence" value="ECO:0007669"/>
    <property type="project" value="Ensembl"/>
</dbReference>
<dbReference type="AlphaFoldDB" id="A0A8C4LMH6"/>
<dbReference type="GO" id="GO:0002682">
    <property type="term" value="P:regulation of immune system process"/>
    <property type="evidence" value="ECO:0007669"/>
    <property type="project" value="TreeGrafter"/>
</dbReference>
<dbReference type="Proteomes" id="UP000694387">
    <property type="component" value="Chromosome 1"/>
</dbReference>
<feature type="signal peptide" evidence="10">
    <location>
        <begin position="1"/>
        <end position="28"/>
    </location>
</feature>
<dbReference type="InterPro" id="IPR013783">
    <property type="entry name" value="Ig-like_fold"/>
</dbReference>
<dbReference type="GO" id="GO:0001580">
    <property type="term" value="P:detection of chemical stimulus involved in sensory perception of bitter taste"/>
    <property type="evidence" value="ECO:0007669"/>
    <property type="project" value="Ensembl"/>
</dbReference>
<dbReference type="PIRSF" id="PIRSF002572">
    <property type="entry name" value="PIP-GCDFP-15"/>
    <property type="match status" value="1"/>
</dbReference>
<accession>A0A8C4LMH6</accession>
<dbReference type="InterPro" id="IPR007990">
    <property type="entry name" value="PIP"/>
</dbReference>
<gene>
    <name evidence="11" type="primary">PIP</name>
</gene>
<keyword evidence="3 7" id="KW-0964">Secreted</keyword>
<evidence type="ECO:0000313" key="11">
    <source>
        <dbReference type="Ensembl" id="ENSEASP00005013234.1"/>
    </source>
</evidence>
<evidence type="ECO:0000256" key="9">
    <source>
        <dbReference type="PIRSR" id="PIRSR002572-2"/>
    </source>
</evidence>
<sequence length="146" mass="16795">MRSFQLLFRASPAALILVLCLQLGINKAQEYTRRAIIMDLQTPQTTTADEEVTVKLRVETELRECMVIKSYLLSDVPIDGAFNYKFTSCLCENYPRTFFWDFQTNSTVRIAAVVDVIREQNICPEDLAVIPMTANRFHILRTLNKV</sequence>
<comment type="subcellular location">
    <subcellularLocation>
        <location evidence="1 7">Secreted</location>
    </subcellularLocation>
</comment>
<dbReference type="GO" id="GO:0004190">
    <property type="term" value="F:aspartic-type endopeptidase activity"/>
    <property type="evidence" value="ECO:0007669"/>
    <property type="project" value="Ensembl"/>
</dbReference>
<dbReference type="GeneTree" id="ENSGT00390000002099"/>
<dbReference type="GO" id="GO:0005634">
    <property type="term" value="C:nucleus"/>
    <property type="evidence" value="ECO:0007669"/>
    <property type="project" value="Ensembl"/>
</dbReference>
<feature type="disulfide bond" evidence="8">
    <location>
        <begin position="65"/>
        <end position="91"/>
    </location>
</feature>